<protein>
    <submittedName>
        <fullName evidence="1">Short-chain dehydrogenase</fullName>
    </submittedName>
</protein>
<dbReference type="EMBL" id="AP027272">
    <property type="protein sequence ID" value="BDX06914.1"/>
    <property type="molecule type" value="Genomic_DNA"/>
</dbReference>
<dbReference type="GO" id="GO:0016616">
    <property type="term" value="F:oxidoreductase activity, acting on the CH-OH group of donors, NAD or NADP as acceptor"/>
    <property type="evidence" value="ECO:0007669"/>
    <property type="project" value="TreeGrafter"/>
</dbReference>
<dbReference type="Pfam" id="PF00106">
    <property type="entry name" value="adh_short"/>
    <property type="match status" value="1"/>
</dbReference>
<proteinExistence type="predicted"/>
<dbReference type="Gene3D" id="3.40.50.720">
    <property type="entry name" value="NAD(P)-binding Rossmann-like Domain"/>
    <property type="match status" value="1"/>
</dbReference>
<dbReference type="AlphaFoldDB" id="A0AA48HS10"/>
<accession>A0AA48HS10</accession>
<dbReference type="PANTHER" id="PTHR45458:SF1">
    <property type="entry name" value="SHORT CHAIN DEHYDROGENASE"/>
    <property type="match status" value="1"/>
</dbReference>
<reference evidence="1" key="1">
    <citation type="submission" date="2023-01" db="EMBL/GenBank/DDBJ databases">
        <title>Complete genome sequence of Planctobacterium marinum strain Dej080120_11.</title>
        <authorList>
            <person name="Ueki S."/>
            <person name="Maruyama F."/>
        </authorList>
    </citation>
    <scope>NUCLEOTIDE SEQUENCE</scope>
    <source>
        <strain evidence="1">Dej080120_11</strain>
    </source>
</reference>
<name>A0AA48HS10_9ALTE</name>
<dbReference type="Proteomes" id="UP001333710">
    <property type="component" value="Chromosome"/>
</dbReference>
<dbReference type="KEGG" id="pmaw:MACH26_24350"/>
<evidence type="ECO:0000313" key="1">
    <source>
        <dbReference type="EMBL" id="BDX06914.1"/>
    </source>
</evidence>
<dbReference type="RefSeq" id="WP_338292909.1">
    <property type="nucleotide sequence ID" value="NZ_AP027272.1"/>
</dbReference>
<evidence type="ECO:0000313" key="2">
    <source>
        <dbReference type="Proteomes" id="UP001333710"/>
    </source>
</evidence>
<dbReference type="PANTHER" id="PTHR45458">
    <property type="entry name" value="SHORT-CHAIN DEHYDROGENASE/REDUCTASE SDR"/>
    <property type="match status" value="1"/>
</dbReference>
<dbReference type="SUPFAM" id="SSF51735">
    <property type="entry name" value="NAD(P)-binding Rossmann-fold domains"/>
    <property type="match status" value="1"/>
</dbReference>
<gene>
    <name evidence="1" type="primary">fabG_3</name>
    <name evidence="1" type="ORF">MACH26_24350</name>
</gene>
<dbReference type="InterPro" id="IPR036291">
    <property type="entry name" value="NAD(P)-bd_dom_sf"/>
</dbReference>
<dbReference type="CDD" id="cd05325">
    <property type="entry name" value="carb_red_sniffer_like_SDR_c"/>
    <property type="match status" value="1"/>
</dbReference>
<keyword evidence="2" id="KW-1185">Reference proteome</keyword>
<sequence length="220" mass="23744">MQNVVITGANRGIGLELTRIYQQQGCRVWALCRQSSKELDETGVQVVTGVELSDLDALPGMIHPLQGVTIDLLIHNAGILRNESLNQINVSTIEQQFKVNAVAPLVLTDLLLDNLNSGAKVALVTSRMGSMGDNGSGGRYGYRMSKAALNAAAVSLAHDLKPRNISVTILHPGYVQTGMVDFRGEVSAQSSAQRLVQRIEALNLDNSGTFWHANGEVLPW</sequence>
<organism evidence="1 2">
    <name type="scientific">Planctobacterium marinum</name>
    <dbReference type="NCBI Taxonomy" id="1631968"/>
    <lineage>
        <taxon>Bacteria</taxon>
        <taxon>Pseudomonadati</taxon>
        <taxon>Pseudomonadota</taxon>
        <taxon>Gammaproteobacteria</taxon>
        <taxon>Alteromonadales</taxon>
        <taxon>Alteromonadaceae</taxon>
        <taxon>Planctobacterium</taxon>
    </lineage>
</organism>
<dbReference type="InterPro" id="IPR052184">
    <property type="entry name" value="SDR_enzymes"/>
</dbReference>
<dbReference type="InterPro" id="IPR002347">
    <property type="entry name" value="SDR_fam"/>
</dbReference>
<dbReference type="PRINTS" id="PR00081">
    <property type="entry name" value="GDHRDH"/>
</dbReference>